<sequence>MGRQTVEGGVGRRVRAACGALILSVAAGAAAKAEGVDPRILPAHPAYARNPECGPVRIALPPSTHRLPGGVLISPKPTEIPVGQGDSAICFAYATADMISQRVGRAVSPLDVAGKFYFADPARLASLPDPALRAHLRAHPAYPADIAWGRNAADINPVGNPGLQPYFDKLEGGEEDAAALLYNLGGLCEERDLPSHEGYAHFLPTYAALRYGAPLRAPNQCPRRVGATVDKLRSRRADAFNDAWLRRVETLCRRLPLPVPLLPVSSRVAANQLDFMAMLEAGKPPARREIARLLARVDYALDHGRAPAIGYSWYILQDRDPKDPDLAADHSSVVIGRRKRAGTCEYLVQDNTGEYCARMRAGIRARCHNGRIWLLEGELRRTLYSVIYLR</sequence>
<evidence type="ECO:0000313" key="2">
    <source>
        <dbReference type="Proteomes" id="UP001224644"/>
    </source>
</evidence>
<accession>A0ABT8BIM7</accession>
<evidence type="ECO:0000313" key="1">
    <source>
        <dbReference type="EMBL" id="MDN3591535.1"/>
    </source>
</evidence>
<proteinExistence type="predicted"/>
<gene>
    <name evidence="1" type="ORF">QWZ12_13040</name>
</gene>
<name>A0ABT8BIM7_9HYPH</name>
<dbReference type="EMBL" id="JAUFPX010000011">
    <property type="protein sequence ID" value="MDN3591535.1"/>
    <property type="molecule type" value="Genomic_DNA"/>
</dbReference>
<organism evidence="1 2">
    <name type="scientific">Methylobacterium adhaesivum</name>
    <dbReference type="NCBI Taxonomy" id="333297"/>
    <lineage>
        <taxon>Bacteria</taxon>
        <taxon>Pseudomonadati</taxon>
        <taxon>Pseudomonadota</taxon>
        <taxon>Alphaproteobacteria</taxon>
        <taxon>Hyphomicrobiales</taxon>
        <taxon>Methylobacteriaceae</taxon>
        <taxon>Methylobacterium</taxon>
    </lineage>
</organism>
<evidence type="ECO:0008006" key="3">
    <source>
        <dbReference type="Google" id="ProtNLM"/>
    </source>
</evidence>
<dbReference type="Proteomes" id="UP001224644">
    <property type="component" value="Unassembled WGS sequence"/>
</dbReference>
<dbReference type="RefSeq" id="WP_238228091.1">
    <property type="nucleotide sequence ID" value="NZ_BPQD01000039.1"/>
</dbReference>
<comment type="caution">
    <text evidence="1">The sequence shown here is derived from an EMBL/GenBank/DDBJ whole genome shotgun (WGS) entry which is preliminary data.</text>
</comment>
<keyword evidence="2" id="KW-1185">Reference proteome</keyword>
<reference evidence="2" key="1">
    <citation type="journal article" date="2019" name="Int. J. Syst. Evol. Microbiol.">
        <title>The Global Catalogue of Microorganisms (GCM) 10K type strain sequencing project: providing services to taxonomists for standard genome sequencing and annotation.</title>
        <authorList>
            <consortium name="The Broad Institute Genomics Platform"/>
            <consortium name="The Broad Institute Genome Sequencing Center for Infectious Disease"/>
            <person name="Wu L."/>
            <person name="Ma J."/>
        </authorList>
    </citation>
    <scope>NUCLEOTIDE SEQUENCE [LARGE SCALE GENOMIC DNA]</scope>
    <source>
        <strain evidence="2">CECT 7069</strain>
    </source>
</reference>
<protein>
    <recommendedName>
        <fullName evidence="3">Peptidase C1A papain C-terminal domain-containing protein</fullName>
    </recommendedName>
</protein>